<dbReference type="PANTHER" id="PTHR18860">
    <property type="entry name" value="14-3-3 PROTEIN"/>
    <property type="match status" value="1"/>
</dbReference>
<dbReference type="SUPFAM" id="SSF48445">
    <property type="entry name" value="14-3-3 protein"/>
    <property type="match status" value="1"/>
</dbReference>
<dbReference type="STRING" id="1088818.A0A2H9ZUD7"/>
<comment type="similarity">
    <text evidence="1">Belongs to the 14-3-3 family.</text>
</comment>
<dbReference type="PRINTS" id="PR00305">
    <property type="entry name" value="1433ZETA"/>
</dbReference>
<dbReference type="EMBL" id="KZ453721">
    <property type="protein sequence ID" value="PKA46912.1"/>
    <property type="molecule type" value="Genomic_DNA"/>
</dbReference>
<gene>
    <name evidence="3" type="primary">GF14F</name>
    <name evidence="3" type="ORF">AXF42_Ash021812</name>
</gene>
<dbReference type="SMART" id="SM00101">
    <property type="entry name" value="14_3_3"/>
    <property type="match status" value="1"/>
</dbReference>
<dbReference type="InterPro" id="IPR023410">
    <property type="entry name" value="14-3-3_domain"/>
</dbReference>
<dbReference type="Gene3D" id="1.20.190.20">
    <property type="entry name" value="14-3-3 domain"/>
    <property type="match status" value="1"/>
</dbReference>
<protein>
    <submittedName>
        <fullName evidence="3">14-3-3-like protein GF14-F</fullName>
    </submittedName>
</protein>
<evidence type="ECO:0000256" key="1">
    <source>
        <dbReference type="ARBA" id="ARBA00006141"/>
    </source>
</evidence>
<dbReference type="Proteomes" id="UP000236161">
    <property type="component" value="Unassembled WGS sequence"/>
</dbReference>
<dbReference type="InterPro" id="IPR036815">
    <property type="entry name" value="14-3-3_dom_sf"/>
</dbReference>
<dbReference type="Pfam" id="PF00244">
    <property type="entry name" value="14-3-3"/>
    <property type="match status" value="2"/>
</dbReference>
<accession>A0A2H9ZUD7</accession>
<name>A0A2H9ZUD7_9ASPA</name>
<dbReference type="InterPro" id="IPR000308">
    <property type="entry name" value="14-3-3"/>
</dbReference>
<evidence type="ECO:0000259" key="2">
    <source>
        <dbReference type="SMART" id="SM00101"/>
    </source>
</evidence>
<dbReference type="OrthoDB" id="10260625at2759"/>
<evidence type="ECO:0000313" key="4">
    <source>
        <dbReference type="Proteomes" id="UP000236161"/>
    </source>
</evidence>
<proteinExistence type="inferred from homology"/>
<reference evidence="3 4" key="1">
    <citation type="journal article" date="2017" name="Nature">
        <title>The Apostasia genome and the evolution of orchids.</title>
        <authorList>
            <person name="Zhang G.Q."/>
            <person name="Liu K.W."/>
            <person name="Li Z."/>
            <person name="Lohaus R."/>
            <person name="Hsiao Y.Y."/>
            <person name="Niu S.C."/>
            <person name="Wang J.Y."/>
            <person name="Lin Y.C."/>
            <person name="Xu Q."/>
            <person name="Chen L.J."/>
            <person name="Yoshida K."/>
            <person name="Fujiwara S."/>
            <person name="Wang Z.W."/>
            <person name="Zhang Y.Q."/>
            <person name="Mitsuda N."/>
            <person name="Wang M."/>
            <person name="Liu G.H."/>
            <person name="Pecoraro L."/>
            <person name="Huang H.X."/>
            <person name="Xiao X.J."/>
            <person name="Lin M."/>
            <person name="Wu X.Y."/>
            <person name="Wu W.L."/>
            <person name="Chen Y.Y."/>
            <person name="Chang S.B."/>
            <person name="Sakamoto S."/>
            <person name="Ohme-Takagi M."/>
            <person name="Yagi M."/>
            <person name="Zeng S.J."/>
            <person name="Shen C.Y."/>
            <person name="Yeh C.M."/>
            <person name="Luo Y.B."/>
            <person name="Tsai W.C."/>
            <person name="Van de Peer Y."/>
            <person name="Liu Z.J."/>
        </authorList>
    </citation>
    <scope>NUCLEOTIDE SEQUENCE [LARGE SCALE GENOMIC DNA]</scope>
    <source>
        <strain evidence="4">cv. Shenzhen</strain>
        <tissue evidence="3">Stem</tissue>
    </source>
</reference>
<evidence type="ECO:0000313" key="3">
    <source>
        <dbReference type="EMBL" id="PKA46912.1"/>
    </source>
</evidence>
<dbReference type="AlphaFoldDB" id="A0A2H9ZUD7"/>
<keyword evidence="4" id="KW-1185">Reference proteome</keyword>
<organism evidence="3 4">
    <name type="scientific">Apostasia shenzhenica</name>
    <dbReference type="NCBI Taxonomy" id="1088818"/>
    <lineage>
        <taxon>Eukaryota</taxon>
        <taxon>Viridiplantae</taxon>
        <taxon>Streptophyta</taxon>
        <taxon>Embryophyta</taxon>
        <taxon>Tracheophyta</taxon>
        <taxon>Spermatophyta</taxon>
        <taxon>Magnoliopsida</taxon>
        <taxon>Liliopsida</taxon>
        <taxon>Asparagales</taxon>
        <taxon>Orchidaceae</taxon>
        <taxon>Apostasioideae</taxon>
        <taxon>Apostasia</taxon>
    </lineage>
</organism>
<sequence>MLEIVRAVTPSAELSVVERKVLATALMDFLGDHRKAWEAVRSITVDWTAAFESNIAAVYLAKIENEILKTCREIILLIDQQLQPSALAAESAVYYLTLKGDIFCYIAEFGENAEEELAALAVYKEAKVCFSFPLRRALFGLIFRPFSRVSLISQVKAKAELPWLSPARLGLALTLSVFYCEVMNSPEKAVRVAGKVSDLFMLLSLLTSKYQEIKILLSLSLVFFFFF</sequence>
<feature type="domain" description="14-3-3" evidence="2">
    <location>
        <begin position="1"/>
        <end position="215"/>
    </location>
</feature>